<evidence type="ECO:0000313" key="8">
    <source>
        <dbReference type="Proteomes" id="UP001257739"/>
    </source>
</evidence>
<dbReference type="InterPro" id="IPR036259">
    <property type="entry name" value="MFS_trans_sf"/>
</dbReference>
<evidence type="ECO:0000256" key="1">
    <source>
        <dbReference type="ARBA" id="ARBA00004651"/>
    </source>
</evidence>
<feature type="transmembrane region" description="Helical" evidence="5">
    <location>
        <begin position="78"/>
        <end position="97"/>
    </location>
</feature>
<feature type="transmembrane region" description="Helical" evidence="5">
    <location>
        <begin position="44"/>
        <end position="66"/>
    </location>
</feature>
<feature type="transmembrane region" description="Helical" evidence="5">
    <location>
        <begin position="323"/>
        <end position="346"/>
    </location>
</feature>
<feature type="transmembrane region" description="Helical" evidence="5">
    <location>
        <begin position="165"/>
        <end position="187"/>
    </location>
</feature>
<comment type="subcellular location">
    <subcellularLocation>
        <location evidence="1">Cell membrane</location>
        <topology evidence="1">Multi-pass membrane protein</topology>
    </subcellularLocation>
</comment>
<feature type="transmembrane region" description="Helical" evidence="5">
    <location>
        <begin position="358"/>
        <end position="380"/>
    </location>
</feature>
<name>A0ABU1UKV5_9ACTN</name>
<evidence type="ECO:0000256" key="3">
    <source>
        <dbReference type="ARBA" id="ARBA00022989"/>
    </source>
</evidence>
<keyword evidence="3 5" id="KW-1133">Transmembrane helix</keyword>
<comment type="caution">
    <text evidence="7">The sequence shown here is derived from an EMBL/GenBank/DDBJ whole genome shotgun (WGS) entry which is preliminary data.</text>
</comment>
<dbReference type="PANTHER" id="PTHR11360:SF284">
    <property type="entry name" value="EG:103B4.3 PROTEIN-RELATED"/>
    <property type="match status" value="1"/>
</dbReference>
<feature type="transmembrane region" description="Helical" evidence="5">
    <location>
        <begin position="103"/>
        <end position="124"/>
    </location>
</feature>
<reference evidence="7 8" key="1">
    <citation type="submission" date="2023-07" db="EMBL/GenBank/DDBJ databases">
        <title>Sorghum-associated microbial communities from plants grown in Nebraska, USA.</title>
        <authorList>
            <person name="Schachtman D."/>
        </authorList>
    </citation>
    <scope>NUCLEOTIDE SEQUENCE [LARGE SCALE GENOMIC DNA]</scope>
    <source>
        <strain evidence="7 8">BE248</strain>
    </source>
</reference>
<evidence type="ECO:0000313" key="7">
    <source>
        <dbReference type="EMBL" id="MDR7085814.1"/>
    </source>
</evidence>
<dbReference type="RefSeq" id="WP_309966741.1">
    <property type="nucleotide sequence ID" value="NZ_JAVDWH010000001.1"/>
</dbReference>
<feature type="transmembrane region" description="Helical" evidence="5">
    <location>
        <begin position="297"/>
        <end position="317"/>
    </location>
</feature>
<dbReference type="CDD" id="cd17355">
    <property type="entry name" value="MFS_YcxA_like"/>
    <property type="match status" value="1"/>
</dbReference>
<gene>
    <name evidence="7" type="ORF">J2X11_000653</name>
</gene>
<feature type="transmembrane region" description="Helical" evidence="5">
    <location>
        <begin position="386"/>
        <end position="408"/>
    </location>
</feature>
<accession>A0ABU1UKV5</accession>
<evidence type="ECO:0000256" key="4">
    <source>
        <dbReference type="ARBA" id="ARBA00023136"/>
    </source>
</evidence>
<dbReference type="PANTHER" id="PTHR11360">
    <property type="entry name" value="MONOCARBOXYLATE TRANSPORTER"/>
    <property type="match status" value="1"/>
</dbReference>
<dbReference type="EMBL" id="JAVDWH010000001">
    <property type="protein sequence ID" value="MDR7085814.1"/>
    <property type="molecule type" value="Genomic_DNA"/>
</dbReference>
<feature type="transmembrane region" description="Helical" evidence="5">
    <location>
        <begin position="267"/>
        <end position="290"/>
    </location>
</feature>
<keyword evidence="2 5" id="KW-0812">Transmembrane</keyword>
<keyword evidence="4 5" id="KW-0472">Membrane</keyword>
<keyword evidence="8" id="KW-1185">Reference proteome</keyword>
<protein>
    <submittedName>
        <fullName evidence="7">MFS family arabinose efflux permease</fullName>
    </submittedName>
</protein>
<feature type="domain" description="Major facilitator superfamily (MFS) profile" evidence="6">
    <location>
        <begin position="11"/>
        <end position="413"/>
    </location>
</feature>
<dbReference type="Pfam" id="PF07690">
    <property type="entry name" value="MFS_1"/>
    <property type="match status" value="1"/>
</dbReference>
<sequence length="426" mass="44963">MTRQRIHPAWFVAAAAFLALIGAAGFRAAPGALFVPLHDEFGWSTSVMSLAVSINLLLYGLTAPFAAALMDKFGIRKVTTVALIMVALGSGLTVFMTESFQLLITWGVLIGLGTGSMAMVFAATIANRWFVERRGLVMGVLTAGGATGQLVFLPIVAALANHVGWRTASLVIAGSALAVVPLVIRFIGDFPEDRKLAPYGAPADWVPPVRETGGSAQRAIDALREASRTRAFWALALAFAICGATTNGLVGIHFIPGAHDHGMSTTTAAGLLAVVGIFDIVGTIASGWFTDRYDPRLLLAGYYLFRGVGLLLLPVLLSQSVRPSIVMFVVIYGLDWVATVPPTVALCREYFGEQGTIVFGWVFAAHQLGAAAAALGAGVIRDQTGSYTLAWISGAGLCVIAAVLSWMLGSSKKRQSNRDDLVPVPM</sequence>
<evidence type="ECO:0000256" key="5">
    <source>
        <dbReference type="SAM" id="Phobius"/>
    </source>
</evidence>
<feature type="transmembrane region" description="Helical" evidence="5">
    <location>
        <begin position="136"/>
        <end position="159"/>
    </location>
</feature>
<dbReference type="InterPro" id="IPR011701">
    <property type="entry name" value="MFS"/>
</dbReference>
<evidence type="ECO:0000256" key="2">
    <source>
        <dbReference type="ARBA" id="ARBA00022692"/>
    </source>
</evidence>
<dbReference type="PROSITE" id="PS50850">
    <property type="entry name" value="MFS"/>
    <property type="match status" value="1"/>
</dbReference>
<dbReference type="Proteomes" id="UP001257739">
    <property type="component" value="Unassembled WGS sequence"/>
</dbReference>
<dbReference type="InterPro" id="IPR020846">
    <property type="entry name" value="MFS_dom"/>
</dbReference>
<dbReference type="Gene3D" id="1.20.1250.20">
    <property type="entry name" value="MFS general substrate transporter like domains"/>
    <property type="match status" value="2"/>
</dbReference>
<feature type="transmembrane region" description="Helical" evidence="5">
    <location>
        <begin position="232"/>
        <end position="255"/>
    </location>
</feature>
<dbReference type="InterPro" id="IPR050327">
    <property type="entry name" value="Proton-linked_MCT"/>
</dbReference>
<organism evidence="7 8">
    <name type="scientific">Aeromicrobium panaciterrae</name>
    <dbReference type="NCBI Taxonomy" id="363861"/>
    <lineage>
        <taxon>Bacteria</taxon>
        <taxon>Bacillati</taxon>
        <taxon>Actinomycetota</taxon>
        <taxon>Actinomycetes</taxon>
        <taxon>Propionibacteriales</taxon>
        <taxon>Nocardioidaceae</taxon>
        <taxon>Aeromicrobium</taxon>
    </lineage>
</organism>
<proteinExistence type="predicted"/>
<dbReference type="SUPFAM" id="SSF103473">
    <property type="entry name" value="MFS general substrate transporter"/>
    <property type="match status" value="1"/>
</dbReference>
<evidence type="ECO:0000259" key="6">
    <source>
        <dbReference type="PROSITE" id="PS50850"/>
    </source>
</evidence>